<dbReference type="Pfam" id="PF01734">
    <property type="entry name" value="Patatin"/>
    <property type="match status" value="1"/>
</dbReference>
<dbReference type="Proteomes" id="UP000298517">
    <property type="component" value="Unassembled WGS sequence"/>
</dbReference>
<feature type="short sequence motif" description="DGA/G" evidence="6">
    <location>
        <begin position="208"/>
        <end position="210"/>
    </location>
</feature>
<proteinExistence type="predicted"/>
<dbReference type="PANTHER" id="PTHR14226">
    <property type="entry name" value="NEUROPATHY TARGET ESTERASE/SWISS CHEESE D.MELANOGASTER"/>
    <property type="match status" value="1"/>
</dbReference>
<comment type="subcellular location">
    <subcellularLocation>
        <location evidence="1">Membrane</location>
    </subcellularLocation>
</comment>
<keyword evidence="5" id="KW-0472">Membrane</keyword>
<name>A0A4Y8AR09_9FLAO</name>
<dbReference type="SUPFAM" id="SSF52151">
    <property type="entry name" value="FabD/lysophospholipase-like"/>
    <property type="match status" value="1"/>
</dbReference>
<organism evidence="9 10">
    <name type="scientific">Gramella jeungdoensis</name>
    <dbReference type="NCBI Taxonomy" id="708091"/>
    <lineage>
        <taxon>Bacteria</taxon>
        <taxon>Pseudomonadati</taxon>
        <taxon>Bacteroidota</taxon>
        <taxon>Flavobacteriia</taxon>
        <taxon>Flavobacteriales</taxon>
        <taxon>Flavobacteriaceae</taxon>
        <taxon>Christiangramia</taxon>
    </lineage>
</organism>
<dbReference type="GO" id="GO:0016042">
    <property type="term" value="P:lipid catabolic process"/>
    <property type="evidence" value="ECO:0007669"/>
    <property type="project" value="UniProtKB-UniRule"/>
</dbReference>
<keyword evidence="4 6" id="KW-0443">Lipid metabolism</keyword>
<dbReference type="AlphaFoldDB" id="A0A4Y8AR09"/>
<evidence type="ECO:0000259" key="7">
    <source>
        <dbReference type="PROSITE" id="PS51635"/>
    </source>
</evidence>
<protein>
    <submittedName>
        <fullName evidence="9">Patatin</fullName>
    </submittedName>
</protein>
<dbReference type="Gene3D" id="3.10.20.310">
    <property type="entry name" value="membrane protein fhac"/>
    <property type="match status" value="1"/>
</dbReference>
<dbReference type="Pfam" id="PF19143">
    <property type="entry name" value="Omp85_2"/>
    <property type="match status" value="1"/>
</dbReference>
<dbReference type="PROSITE" id="PS51635">
    <property type="entry name" value="PNPLA"/>
    <property type="match status" value="1"/>
</dbReference>
<keyword evidence="3 6" id="KW-0442">Lipid degradation</keyword>
<gene>
    <name evidence="9" type="ORF">E2488_14195</name>
</gene>
<keyword evidence="10" id="KW-1185">Reference proteome</keyword>
<dbReference type="CDD" id="cd07205">
    <property type="entry name" value="Pat_PNPLA6_PNPLA7_NTE1_like"/>
    <property type="match status" value="1"/>
</dbReference>
<evidence type="ECO:0000259" key="8">
    <source>
        <dbReference type="PROSITE" id="PS51779"/>
    </source>
</evidence>
<evidence type="ECO:0000256" key="4">
    <source>
        <dbReference type="ARBA" id="ARBA00023098"/>
    </source>
</evidence>
<feature type="domain" description="POTRA" evidence="8">
    <location>
        <begin position="328"/>
        <end position="402"/>
    </location>
</feature>
<evidence type="ECO:0000256" key="2">
    <source>
        <dbReference type="ARBA" id="ARBA00022801"/>
    </source>
</evidence>
<dbReference type="InterPro" id="IPR050301">
    <property type="entry name" value="NTE"/>
</dbReference>
<feature type="short sequence motif" description="GXSXG" evidence="6">
    <location>
        <begin position="62"/>
        <end position="66"/>
    </location>
</feature>
<dbReference type="EMBL" id="SNQI01000005">
    <property type="protein sequence ID" value="TEW72594.1"/>
    <property type="molecule type" value="Genomic_DNA"/>
</dbReference>
<evidence type="ECO:0000313" key="9">
    <source>
        <dbReference type="EMBL" id="TEW72594.1"/>
    </source>
</evidence>
<evidence type="ECO:0000256" key="6">
    <source>
        <dbReference type="PROSITE-ProRule" id="PRU01161"/>
    </source>
</evidence>
<dbReference type="InterPro" id="IPR002641">
    <property type="entry name" value="PNPLA_dom"/>
</dbReference>
<evidence type="ECO:0000256" key="1">
    <source>
        <dbReference type="ARBA" id="ARBA00004370"/>
    </source>
</evidence>
<dbReference type="Gene3D" id="3.40.1090.10">
    <property type="entry name" value="Cytosolic phospholipase A2 catalytic domain"/>
    <property type="match status" value="2"/>
</dbReference>
<dbReference type="InterPro" id="IPR043864">
    <property type="entry name" value="Omp85-like_dom"/>
</dbReference>
<dbReference type="RefSeq" id="WP_134249038.1">
    <property type="nucleotide sequence ID" value="NZ_SNQI01000005.1"/>
</dbReference>
<reference evidence="9 10" key="1">
    <citation type="journal article" date="2011" name="J. Microbiol.">
        <title>Gramella jeungdoensis sp. nov., isolated from a solar saltern in Korea.</title>
        <authorList>
            <person name="Joung Y."/>
            <person name="Kim H."/>
            <person name="Jang T."/>
            <person name="Ahn T.S."/>
            <person name="Joh K."/>
        </authorList>
    </citation>
    <scope>NUCLEOTIDE SEQUENCE [LARGE SCALE GENOMIC DNA]</scope>
    <source>
        <strain evidence="9 10">KCTC 23123</strain>
    </source>
</reference>
<evidence type="ECO:0000256" key="5">
    <source>
        <dbReference type="ARBA" id="ARBA00023136"/>
    </source>
</evidence>
<dbReference type="GO" id="GO:0019867">
    <property type="term" value="C:outer membrane"/>
    <property type="evidence" value="ECO:0007669"/>
    <property type="project" value="InterPro"/>
</dbReference>
<comment type="caution">
    <text evidence="9">The sequence shown here is derived from an EMBL/GenBank/DDBJ whole genome shotgun (WGS) entry which is preliminary data.</text>
</comment>
<dbReference type="PROSITE" id="PS51779">
    <property type="entry name" value="POTRA"/>
    <property type="match status" value="1"/>
</dbReference>
<accession>A0A4Y8AR09</accession>
<dbReference type="InterPro" id="IPR034746">
    <property type="entry name" value="POTRA"/>
</dbReference>
<dbReference type="InterPro" id="IPR016035">
    <property type="entry name" value="Acyl_Trfase/lysoPLipase"/>
</dbReference>
<keyword evidence="2 6" id="KW-0378">Hydrolase</keyword>
<feature type="active site" description="Nucleophile" evidence="6">
    <location>
        <position position="64"/>
    </location>
</feature>
<sequence>MKRTLIFVFFLTFLVSFSQEKPNNQDVKVGLVLSGGGAKGFAHVSVLKVLEEAGVRVDYIGGTSMGAIIGALYASGYTANQLDSILKVIDFDIILTDQMPRKSKPFYEKEIGEKYALSLPVKNKRVGIPRALSEGQSVLNLLTKLTQHVNNINDFNKLPIPFVCIATNLETGKQEVLNSGFLPEAVKASGSFPTLLAPVESDGKILTDGGIVNNFPVDEVISMGADVIIGVDIQSGLDKKDNLNSAVAIINQIVGFQMYKTLNYKYSKVDVLIKPDVTNYNVISFDKINEIMKAGDVAAREQIVNLKAIAKQQTTKETAKIDTKQLQYDISDIRIQGNLNYTRAYILGKLNLKKQDKTDYNKLIQSINNLYATGNFENIQYKILDDTENEEGSILSLKVKEHRISNYLQLGAHFDDLYKTGIIINSTAKHLLNKNDIISADIILGDNIRYNFDYFIDNGFYTSFGVKSRYNSFNANINFELTNSNIEESNVNEINLVYEDFTNQIYFQTVFNREFALGIGGEHKHLKAFTETISSLNSNITANREKRLYFDNSHYLNLIAYLKIDTYDKKYFQKHGVFLDTGFRWFLSSSDYGNNFNSFSQLKGKFGFAHTFFNKLTTHFISEAGFTIGDNNNRALDYNVGGYGENFINSFIPFYGYDLAELTADAFLKSGLTLRYEFLPKNYFSATANYSRVEPDLFNEGRVFENTKSGYMVGYGIDTFLGPIEINYSWSPDHSKKYWHFNVGYWF</sequence>
<dbReference type="OrthoDB" id="9770965at2"/>
<evidence type="ECO:0000256" key="3">
    <source>
        <dbReference type="ARBA" id="ARBA00022963"/>
    </source>
</evidence>
<feature type="short sequence motif" description="GXGXXG" evidence="6">
    <location>
        <begin position="35"/>
        <end position="40"/>
    </location>
</feature>
<feature type="active site" description="Proton acceptor" evidence="6">
    <location>
        <position position="208"/>
    </location>
</feature>
<feature type="domain" description="PNPLA" evidence="7">
    <location>
        <begin position="31"/>
        <end position="221"/>
    </location>
</feature>
<evidence type="ECO:0000313" key="10">
    <source>
        <dbReference type="Proteomes" id="UP000298517"/>
    </source>
</evidence>
<dbReference type="PANTHER" id="PTHR14226:SF76">
    <property type="entry name" value="NTE FAMILY PROTEIN RSSA"/>
    <property type="match status" value="1"/>
</dbReference>
<dbReference type="GO" id="GO:0016787">
    <property type="term" value="F:hydrolase activity"/>
    <property type="evidence" value="ECO:0007669"/>
    <property type="project" value="UniProtKB-UniRule"/>
</dbReference>